<keyword evidence="3 7" id="KW-0812">Transmembrane</keyword>
<dbReference type="InterPro" id="IPR055431">
    <property type="entry name" value="RsgI_M"/>
</dbReference>
<comment type="subcellular location">
    <subcellularLocation>
        <location evidence="1">Cell membrane</location>
        <topology evidence="1">Single-pass membrane protein</topology>
    </subcellularLocation>
</comment>
<keyword evidence="2" id="KW-1003">Cell membrane</keyword>
<feature type="compositionally biased region" description="Basic and acidic residues" evidence="6">
    <location>
        <begin position="318"/>
        <end position="336"/>
    </location>
</feature>
<sequence>MKKALVVEINDNNMIVLDNKGRFKKIKNKLNLKVGDEYERNEGLAMKKGIVFAMTCVLLAGVGGYGYSYAAPKDYLTLDINPSVKLTTNRYDKVIKAEALNSDGETISKELKIKNKNVKEAIKLLVESAVDNGYIAKDDENAVMLASTSDEILDEAENGVDEGLKEEEIENTEIIKENINKERFDEAERLGISPGKVNLIQKLQAVLPEANLDDYANSSVKDIMKKIKEQRVEAKEESKIENSKTETEENQNLEETKESINSNDKGNTNKENQKNNENSSNKDNNVNLEKNEEKTNNAANKDNIKENNEKTNNSNKSEVNKTENNKENLNKTENKNSSKNNN</sequence>
<protein>
    <recommendedName>
        <fullName evidence="8">RsgI N-terminal anti-sigma domain-containing protein</fullName>
    </recommendedName>
</protein>
<dbReference type="Pfam" id="PF12791">
    <property type="entry name" value="RsgI_N"/>
    <property type="match status" value="1"/>
</dbReference>
<evidence type="ECO:0000256" key="2">
    <source>
        <dbReference type="ARBA" id="ARBA00022475"/>
    </source>
</evidence>
<accession>A0A644Z170</accession>
<dbReference type="PROSITE" id="PS51849">
    <property type="entry name" value="RSGI_N"/>
    <property type="match status" value="1"/>
</dbReference>
<feature type="transmembrane region" description="Helical" evidence="7">
    <location>
        <begin position="50"/>
        <end position="70"/>
    </location>
</feature>
<dbReference type="EMBL" id="VSSQ01006371">
    <property type="protein sequence ID" value="MPM32473.1"/>
    <property type="molecule type" value="Genomic_DNA"/>
</dbReference>
<organism evidence="9">
    <name type="scientific">bioreactor metagenome</name>
    <dbReference type="NCBI Taxonomy" id="1076179"/>
    <lineage>
        <taxon>unclassified sequences</taxon>
        <taxon>metagenomes</taxon>
        <taxon>ecological metagenomes</taxon>
    </lineage>
</organism>
<comment type="caution">
    <text evidence="9">The sequence shown here is derived from an EMBL/GenBank/DDBJ whole genome shotgun (WGS) entry which is preliminary data.</text>
</comment>
<dbReference type="GO" id="GO:0005886">
    <property type="term" value="C:plasma membrane"/>
    <property type="evidence" value="ECO:0007669"/>
    <property type="project" value="UniProtKB-SubCell"/>
</dbReference>
<keyword evidence="5 7" id="KW-0472">Membrane</keyword>
<proteinExistence type="predicted"/>
<feature type="compositionally biased region" description="Low complexity" evidence="6">
    <location>
        <begin position="275"/>
        <end position="288"/>
    </location>
</feature>
<evidence type="ECO:0000256" key="6">
    <source>
        <dbReference type="SAM" id="MobiDB-lite"/>
    </source>
</evidence>
<evidence type="ECO:0000313" key="9">
    <source>
        <dbReference type="EMBL" id="MPM32473.1"/>
    </source>
</evidence>
<dbReference type="AlphaFoldDB" id="A0A644Z170"/>
<evidence type="ECO:0000256" key="5">
    <source>
        <dbReference type="ARBA" id="ARBA00023136"/>
    </source>
</evidence>
<evidence type="ECO:0000259" key="8">
    <source>
        <dbReference type="PROSITE" id="PS51849"/>
    </source>
</evidence>
<evidence type="ECO:0000256" key="1">
    <source>
        <dbReference type="ARBA" id="ARBA00004162"/>
    </source>
</evidence>
<feature type="domain" description="RsgI N-terminal anti-sigma" evidence="8">
    <location>
        <begin position="2"/>
        <end position="49"/>
    </location>
</feature>
<dbReference type="InterPro" id="IPR024449">
    <property type="entry name" value="Anti-sigma_RsgI_N"/>
</dbReference>
<name>A0A644Z170_9ZZZZ</name>
<gene>
    <name evidence="9" type="ORF">SDC9_79035</name>
</gene>
<dbReference type="Pfam" id="PF23750">
    <property type="entry name" value="RsgI_M"/>
    <property type="match status" value="1"/>
</dbReference>
<reference evidence="9" key="1">
    <citation type="submission" date="2019-08" db="EMBL/GenBank/DDBJ databases">
        <authorList>
            <person name="Kucharzyk K."/>
            <person name="Murdoch R.W."/>
            <person name="Higgins S."/>
            <person name="Loffler F."/>
        </authorList>
    </citation>
    <scope>NUCLEOTIDE SEQUENCE</scope>
</reference>
<feature type="region of interest" description="Disordered" evidence="6">
    <location>
        <begin position="232"/>
        <end position="342"/>
    </location>
</feature>
<evidence type="ECO:0000256" key="4">
    <source>
        <dbReference type="ARBA" id="ARBA00022989"/>
    </source>
</evidence>
<feature type="compositionally biased region" description="Basic and acidic residues" evidence="6">
    <location>
        <begin position="232"/>
        <end position="247"/>
    </location>
</feature>
<evidence type="ECO:0000256" key="3">
    <source>
        <dbReference type="ARBA" id="ARBA00022692"/>
    </source>
</evidence>
<keyword evidence="4 7" id="KW-1133">Transmembrane helix</keyword>
<evidence type="ECO:0000256" key="7">
    <source>
        <dbReference type="SAM" id="Phobius"/>
    </source>
</evidence>